<dbReference type="AlphaFoldDB" id="A0A9P7FMN8"/>
<gene>
    <name evidence="2" type="ORF">H0H81_011664</name>
</gene>
<dbReference type="EMBL" id="JABCKI010009738">
    <property type="protein sequence ID" value="KAG5633051.1"/>
    <property type="molecule type" value="Genomic_DNA"/>
</dbReference>
<feature type="non-terminal residue" evidence="2">
    <location>
        <position position="119"/>
    </location>
</feature>
<name>A0A9P7FMN8_9AGAR</name>
<keyword evidence="3" id="KW-1185">Reference proteome</keyword>
<reference evidence="2" key="1">
    <citation type="submission" date="2021-02" db="EMBL/GenBank/DDBJ databases">
        <authorList>
            <person name="Nieuwenhuis M."/>
            <person name="Van De Peppel L.J.J."/>
        </authorList>
    </citation>
    <scope>NUCLEOTIDE SEQUENCE</scope>
    <source>
        <strain evidence="2">D49</strain>
    </source>
</reference>
<accession>A0A9P7FMN8</accession>
<sequence>MPSPATSAAEAIGPVAPGHHRHTATTPAAAAQSIDAPESTTAAIRVAALSTTALVAGPFVVHRRAPATSTAISIITPARSTFGNLAPAPSPVSVALTFNTRIPRLKSTSTRPLLSLAAT</sequence>
<feature type="region of interest" description="Disordered" evidence="1">
    <location>
        <begin position="1"/>
        <end position="34"/>
    </location>
</feature>
<evidence type="ECO:0000313" key="2">
    <source>
        <dbReference type="EMBL" id="KAG5633051.1"/>
    </source>
</evidence>
<proteinExistence type="predicted"/>
<reference evidence="2" key="2">
    <citation type="submission" date="2021-10" db="EMBL/GenBank/DDBJ databases">
        <title>Phylogenomics reveals ancestral predisposition of the termite-cultivated fungus Termitomyces towards a domesticated lifestyle.</title>
        <authorList>
            <person name="Auxier B."/>
            <person name="Grum-Grzhimaylo A."/>
            <person name="Cardenas M.E."/>
            <person name="Lodge J.D."/>
            <person name="Laessoe T."/>
            <person name="Pedersen O."/>
            <person name="Smith M.E."/>
            <person name="Kuyper T.W."/>
            <person name="Franco-Molano E.A."/>
            <person name="Baroni T.J."/>
            <person name="Aanen D.K."/>
        </authorList>
    </citation>
    <scope>NUCLEOTIDE SEQUENCE</scope>
    <source>
        <strain evidence="2">D49</strain>
    </source>
</reference>
<comment type="caution">
    <text evidence="2">The sequence shown here is derived from an EMBL/GenBank/DDBJ whole genome shotgun (WGS) entry which is preliminary data.</text>
</comment>
<evidence type="ECO:0000256" key="1">
    <source>
        <dbReference type="SAM" id="MobiDB-lite"/>
    </source>
</evidence>
<evidence type="ECO:0000313" key="3">
    <source>
        <dbReference type="Proteomes" id="UP000717328"/>
    </source>
</evidence>
<dbReference type="Proteomes" id="UP000717328">
    <property type="component" value="Unassembled WGS sequence"/>
</dbReference>
<feature type="compositionally biased region" description="Low complexity" evidence="1">
    <location>
        <begin position="24"/>
        <end position="34"/>
    </location>
</feature>
<organism evidence="2 3">
    <name type="scientific">Sphagnurus paluster</name>
    <dbReference type="NCBI Taxonomy" id="117069"/>
    <lineage>
        <taxon>Eukaryota</taxon>
        <taxon>Fungi</taxon>
        <taxon>Dikarya</taxon>
        <taxon>Basidiomycota</taxon>
        <taxon>Agaricomycotina</taxon>
        <taxon>Agaricomycetes</taxon>
        <taxon>Agaricomycetidae</taxon>
        <taxon>Agaricales</taxon>
        <taxon>Tricholomatineae</taxon>
        <taxon>Lyophyllaceae</taxon>
        <taxon>Sphagnurus</taxon>
    </lineage>
</organism>
<protein>
    <submittedName>
        <fullName evidence="2">Uncharacterized protein</fullName>
    </submittedName>
</protein>